<dbReference type="PANTHER" id="PTHR40129:SF2">
    <property type="entry name" value="KETOPANTOATE REDUCTASE N-TERMINAL DOMAIN-CONTAINING PROTEIN"/>
    <property type="match status" value="1"/>
</dbReference>
<keyword evidence="2" id="KW-1185">Reference proteome</keyword>
<dbReference type="STRING" id="161398.PP2015_3022"/>
<dbReference type="PANTHER" id="PTHR40129">
    <property type="entry name" value="KETOPANTOATE REDUCTASE N-TERMINAL DOMAIN-CONTAINING PROTEIN"/>
    <property type="match status" value="1"/>
</dbReference>
<dbReference type="OrthoDB" id="751203at2"/>
<evidence type="ECO:0000313" key="2">
    <source>
        <dbReference type="Proteomes" id="UP000061457"/>
    </source>
</evidence>
<protein>
    <submittedName>
        <fullName evidence="1">NADP-binding protein</fullName>
    </submittedName>
</protein>
<proteinExistence type="predicted"/>
<sequence>MKLVVLGAGWLGSALIEKTKQANWQVQGTSRSPNSGSAIIRQFTLQAGELTHSVDLQDAYWVCAIPPRARHADSNYLETLSAALRLSDELACKGFLLCSSTGVYSELDGTYTESGELDSETARKKILLQAEQMVFGAKGKVLRLAGLVGPNREPGQFVAGKTLKSSSQAVVNMVHQADVVAAIEAVILNWEKANTVYNVCHPNHPTRLDYYQQRCAKLGTQPPSFASDIAGARVIDGSAIEALGFGYQAEI</sequence>
<dbReference type="AlphaFoldDB" id="A0A0S2K5A7"/>
<reference evidence="1 2" key="1">
    <citation type="submission" date="2015-11" db="EMBL/GenBank/DDBJ databases">
        <authorList>
            <person name="Zhang Y."/>
            <person name="Guo Z."/>
        </authorList>
    </citation>
    <scope>NUCLEOTIDE SEQUENCE [LARGE SCALE GENOMIC DNA]</scope>
    <source>
        <strain evidence="1 2">KCTC 12086</strain>
    </source>
</reference>
<dbReference type="EMBL" id="CP013187">
    <property type="protein sequence ID" value="ALO43505.1"/>
    <property type="molecule type" value="Genomic_DNA"/>
</dbReference>
<organism evidence="1 2">
    <name type="scientific">Pseudoalteromonas phenolica</name>
    <dbReference type="NCBI Taxonomy" id="161398"/>
    <lineage>
        <taxon>Bacteria</taxon>
        <taxon>Pseudomonadati</taxon>
        <taxon>Pseudomonadota</taxon>
        <taxon>Gammaproteobacteria</taxon>
        <taxon>Alteromonadales</taxon>
        <taxon>Pseudoalteromonadaceae</taxon>
        <taxon>Pseudoalteromonas</taxon>
    </lineage>
</organism>
<dbReference type="SUPFAM" id="SSF51735">
    <property type="entry name" value="NAD(P)-binding Rossmann-fold domains"/>
    <property type="match status" value="1"/>
</dbReference>
<dbReference type="InterPro" id="IPR036291">
    <property type="entry name" value="NAD(P)-bd_dom_sf"/>
</dbReference>
<name>A0A0S2K5A7_9GAMM</name>
<dbReference type="Proteomes" id="UP000061457">
    <property type="component" value="Chromosome I"/>
</dbReference>
<accession>A0A0S2K5A7</accession>
<dbReference type="Gene3D" id="3.40.50.720">
    <property type="entry name" value="NAD(P)-binding Rossmann-like Domain"/>
    <property type="match status" value="1"/>
</dbReference>
<gene>
    <name evidence="1" type="ORF">PP2015_3022</name>
</gene>
<evidence type="ECO:0000313" key="1">
    <source>
        <dbReference type="EMBL" id="ALO43505.1"/>
    </source>
</evidence>
<dbReference type="KEGG" id="pphe:PP2015_3022"/>
<dbReference type="PATRIC" id="fig|161398.10.peg.3081"/>